<feature type="non-terminal residue" evidence="1">
    <location>
        <position position="1"/>
    </location>
</feature>
<gene>
    <name evidence="1" type="ORF">VP01_3885g2</name>
</gene>
<dbReference type="STRING" id="27349.A0A0L6USU8"/>
<accession>A0A0L6USU8</accession>
<dbReference type="VEuPathDB" id="FungiDB:VP01_3885g2"/>
<evidence type="ECO:0000313" key="2">
    <source>
        <dbReference type="Proteomes" id="UP000037035"/>
    </source>
</evidence>
<dbReference type="PANTHER" id="PTHR11439">
    <property type="entry name" value="GAG-POL-RELATED RETROTRANSPOSON"/>
    <property type="match status" value="1"/>
</dbReference>
<keyword evidence="2" id="KW-1185">Reference proteome</keyword>
<reference evidence="1 2" key="1">
    <citation type="submission" date="2015-08" db="EMBL/GenBank/DDBJ databases">
        <title>Next Generation Sequencing and Analysis of the Genome of Puccinia sorghi L Schw, the Causal Agent of Maize Common Rust.</title>
        <authorList>
            <person name="Rochi L."/>
            <person name="Burguener G."/>
            <person name="Darino M."/>
            <person name="Turjanski A."/>
            <person name="Kreff E."/>
            <person name="Dieguez M.J."/>
            <person name="Sacco F."/>
        </authorList>
    </citation>
    <scope>NUCLEOTIDE SEQUENCE [LARGE SCALE GENOMIC DNA]</scope>
    <source>
        <strain evidence="1 2">RO10H11247</strain>
    </source>
</reference>
<evidence type="ECO:0008006" key="3">
    <source>
        <dbReference type="Google" id="ProtNLM"/>
    </source>
</evidence>
<dbReference type="Proteomes" id="UP000037035">
    <property type="component" value="Unassembled WGS sequence"/>
</dbReference>
<evidence type="ECO:0000313" key="1">
    <source>
        <dbReference type="EMBL" id="KNZ51618.1"/>
    </source>
</evidence>
<proteinExistence type="predicted"/>
<name>A0A0L6USU8_9BASI</name>
<dbReference type="PANTHER" id="PTHR11439:SF467">
    <property type="entry name" value="INTEGRASE CATALYTIC DOMAIN-CONTAINING PROTEIN"/>
    <property type="match status" value="1"/>
</dbReference>
<comment type="caution">
    <text evidence="1">The sequence shown here is derived from an EMBL/GenBank/DDBJ whole genome shotgun (WGS) entry which is preliminary data.</text>
</comment>
<organism evidence="1 2">
    <name type="scientific">Puccinia sorghi</name>
    <dbReference type="NCBI Taxonomy" id="27349"/>
    <lineage>
        <taxon>Eukaryota</taxon>
        <taxon>Fungi</taxon>
        <taxon>Dikarya</taxon>
        <taxon>Basidiomycota</taxon>
        <taxon>Pucciniomycotina</taxon>
        <taxon>Pucciniomycetes</taxon>
        <taxon>Pucciniales</taxon>
        <taxon>Pucciniaceae</taxon>
        <taxon>Puccinia</taxon>
    </lineage>
</organism>
<dbReference type="EMBL" id="LAVV01008929">
    <property type="protein sequence ID" value="KNZ51618.1"/>
    <property type="molecule type" value="Genomic_DNA"/>
</dbReference>
<dbReference type="AlphaFoldDB" id="A0A0L6USU8"/>
<protein>
    <recommendedName>
        <fullName evidence="3">Reverse transcriptase Ty1/copia-type domain-containing protein</fullName>
    </recommendedName>
</protein>
<sequence length="141" mass="15822">RQLCLGPILPPRMNVLQEEGSVTLNLQRHYIKTQLERFDCQNLHAASTPMKPQGHVIKATKAERLELIELGNNYRSLVGAMNYLSITTFPDINFAVSSLLQYLNEPGDVGLKLKRTSPEEVKLIGYADANWASCPEARRSV</sequence>
<dbReference type="OrthoDB" id="2506051at2759"/>